<keyword evidence="3" id="KW-1185">Reference proteome</keyword>
<dbReference type="EMBL" id="AZBU02000007">
    <property type="protein sequence ID" value="TKR70122.1"/>
    <property type="molecule type" value="Genomic_DNA"/>
</dbReference>
<organism evidence="2 3">
    <name type="scientific">Steinernema carpocapsae</name>
    <name type="common">Entomopathogenic nematode</name>
    <dbReference type="NCBI Taxonomy" id="34508"/>
    <lineage>
        <taxon>Eukaryota</taxon>
        <taxon>Metazoa</taxon>
        <taxon>Ecdysozoa</taxon>
        <taxon>Nematoda</taxon>
        <taxon>Chromadorea</taxon>
        <taxon>Rhabditida</taxon>
        <taxon>Tylenchina</taxon>
        <taxon>Panagrolaimomorpha</taxon>
        <taxon>Strongyloidoidea</taxon>
        <taxon>Steinernematidae</taxon>
        <taxon>Steinernema</taxon>
    </lineage>
</organism>
<evidence type="ECO:0000256" key="1">
    <source>
        <dbReference type="SAM" id="MobiDB-lite"/>
    </source>
</evidence>
<reference evidence="2 3" key="1">
    <citation type="journal article" date="2015" name="Genome Biol.">
        <title>Comparative genomics of Steinernema reveals deeply conserved gene regulatory networks.</title>
        <authorList>
            <person name="Dillman A.R."/>
            <person name="Macchietto M."/>
            <person name="Porter C.F."/>
            <person name="Rogers A."/>
            <person name="Williams B."/>
            <person name="Antoshechkin I."/>
            <person name="Lee M.M."/>
            <person name="Goodwin Z."/>
            <person name="Lu X."/>
            <person name="Lewis E.E."/>
            <person name="Goodrich-Blair H."/>
            <person name="Stock S.P."/>
            <person name="Adams B.J."/>
            <person name="Sternberg P.W."/>
            <person name="Mortazavi A."/>
        </authorList>
    </citation>
    <scope>NUCLEOTIDE SEQUENCE [LARGE SCALE GENOMIC DNA]</scope>
    <source>
        <strain evidence="2 3">ALL</strain>
    </source>
</reference>
<dbReference type="Proteomes" id="UP000298663">
    <property type="component" value="Unassembled WGS sequence"/>
</dbReference>
<feature type="region of interest" description="Disordered" evidence="1">
    <location>
        <begin position="472"/>
        <end position="494"/>
    </location>
</feature>
<comment type="caution">
    <text evidence="2">The sequence shown here is derived from an EMBL/GenBank/DDBJ whole genome shotgun (WGS) entry which is preliminary data.</text>
</comment>
<evidence type="ECO:0000313" key="3">
    <source>
        <dbReference type="Proteomes" id="UP000298663"/>
    </source>
</evidence>
<accession>A0A4U5MLD2</accession>
<evidence type="ECO:0000313" key="2">
    <source>
        <dbReference type="EMBL" id="TKR70122.1"/>
    </source>
</evidence>
<proteinExistence type="predicted"/>
<protein>
    <submittedName>
        <fullName evidence="2">Uncharacterized protein</fullName>
    </submittedName>
</protein>
<dbReference type="AlphaFoldDB" id="A0A4U5MLD2"/>
<sequence length="630" mass="70862">MTSSSQVIQASKDKGIFLAPPKVSLNGVESFLVLRSLNDIRQISKNGDVLNTLKCKNNIYRKYDSCFLIPGHGDQIFGVFRDPGNTNYVILGQVFVTDDLQFSATILAKSRIWKWPTSFNNSGMFGLDGKRLWATSWTENSEKLVEREYEVGVKNGDLIEFAFFENHLYSVNLTTMKLQIFDERNLVSTSDISNSGIVQLATLPIGRRSTALHISSATLFILCSWERHSDCQRQRKPRLLAVDLNGVALSDVVLKPYRMNPKTNTHSEEEATRIQNTALPWVKCSVIVHETGLVIAGQGDETNTTTVVHLEISQPRTTLNFGSSDSYQIPALHSHASTHAPITEDLEPPVLTPYITLAQKLFQEPSHSPRNGYMPRSQLYSERATHHNLIKKFNLKTLRQYVMEGTPQSSNSDSTEDAFDACQTAQNLANISKPCPEELPPNFESVSTSRSQLIGDSASRSVKKLIVRIPKQSISQRASEDPNQPGPSSLTNMRQTNDDHALQLSCNMCLVNYAQDKGLQFYPCPKCHNGMMCSKCNPKHWRETHPDRTISVSKRCVLPVPMTAEQFWKKEAMRQKKAFKRSKSNVNAEAKKRRRQGAGWESFTAYLEAHREAHKNDEVYGFVGSKNLTC</sequence>
<reference evidence="2 3" key="2">
    <citation type="journal article" date="2019" name="G3 (Bethesda)">
        <title>Hybrid Assembly of the Genome of the Entomopathogenic Nematode Steinernema carpocapsae Identifies the X-Chromosome.</title>
        <authorList>
            <person name="Serra L."/>
            <person name="Macchietto M."/>
            <person name="Macias-Munoz A."/>
            <person name="McGill C.J."/>
            <person name="Rodriguez I.M."/>
            <person name="Rodriguez B."/>
            <person name="Murad R."/>
            <person name="Mortazavi A."/>
        </authorList>
    </citation>
    <scope>NUCLEOTIDE SEQUENCE [LARGE SCALE GENOMIC DNA]</scope>
    <source>
        <strain evidence="2 3">ALL</strain>
    </source>
</reference>
<gene>
    <name evidence="2" type="ORF">L596_022183</name>
</gene>
<name>A0A4U5MLD2_STECR</name>